<comment type="function">
    <text evidence="1 7">Catalyzes the insertion of molybdate into adenylated molybdopterin with the concomitant release of AMP.</text>
</comment>
<dbReference type="InterPro" id="IPR038987">
    <property type="entry name" value="MoeA-like"/>
</dbReference>
<name>A0ABQ4A690_9ACTN</name>
<gene>
    <name evidence="9" type="ORF">Ahu01nite_094740</name>
</gene>
<evidence type="ECO:0000256" key="6">
    <source>
        <dbReference type="ARBA" id="ARBA00047317"/>
    </source>
</evidence>
<evidence type="ECO:0000256" key="2">
    <source>
        <dbReference type="ARBA" id="ARBA00005046"/>
    </source>
</evidence>
<sequence>MEAPGRKRVVQWQRSPYAIVIAVVVVPVTLARDEPGARQRTLMPWRAAVQTARAAAVPLAGEQVALEAAVGRVLAAPVCAGTSLPRFDTAAMDGYAVTGPGPWRLIGQVLAGGPPWAGAIRAGEAVEIMTGAVVPGAAMAVVPYEDVRRDGGFVHADLGAKPHIRRAGEDAKAGDELLASGRLVTPAVAGLLAECGTDRVAVRRRPRIRLVVTGDEVVPAGTPGPGQVRDVFGPMLSALIAACGATVAGRVLLDDDPDLLADQVRGQGVDVVVVTGSSSAGAADHLRGVLTTLGARYLVDQVACRPGRPQTLAALPDGRWVVGLPGNPFAGLVASITLLRPLLQALTGWIPPAPVRLPVTGDARVTDPFTRLVPVTLAGDHAVIVAGSRPASLGGAATADALAVLEPGWVTGRPVDLLPLP</sequence>
<evidence type="ECO:0000313" key="9">
    <source>
        <dbReference type="EMBL" id="GIE26372.1"/>
    </source>
</evidence>
<comment type="pathway">
    <text evidence="2 7">Cofactor biosynthesis; molybdopterin biosynthesis.</text>
</comment>
<evidence type="ECO:0000256" key="1">
    <source>
        <dbReference type="ARBA" id="ARBA00002901"/>
    </source>
</evidence>
<feature type="domain" description="MoaB/Mog" evidence="8">
    <location>
        <begin position="209"/>
        <end position="345"/>
    </location>
</feature>
<dbReference type="PANTHER" id="PTHR10192">
    <property type="entry name" value="MOLYBDOPTERIN BIOSYNTHESIS PROTEIN"/>
    <property type="match status" value="1"/>
</dbReference>
<dbReference type="InterPro" id="IPR001453">
    <property type="entry name" value="MoaB/Mog_dom"/>
</dbReference>
<evidence type="ECO:0000256" key="5">
    <source>
        <dbReference type="ARBA" id="ARBA00023150"/>
    </source>
</evidence>
<dbReference type="EMBL" id="BOMN01000142">
    <property type="protein sequence ID" value="GIE26372.1"/>
    <property type="molecule type" value="Genomic_DNA"/>
</dbReference>
<dbReference type="CDD" id="cd00887">
    <property type="entry name" value="MoeA"/>
    <property type="match status" value="1"/>
</dbReference>
<dbReference type="Pfam" id="PF00994">
    <property type="entry name" value="MoCF_biosynth"/>
    <property type="match status" value="1"/>
</dbReference>
<dbReference type="Gene3D" id="2.170.190.11">
    <property type="entry name" value="Molybdopterin biosynthesis moea protein, domain 3"/>
    <property type="match status" value="1"/>
</dbReference>
<keyword evidence="7" id="KW-0460">Magnesium</keyword>
<keyword evidence="10" id="KW-1185">Reference proteome</keyword>
<proteinExistence type="inferred from homology"/>
<keyword evidence="5 7" id="KW-0501">Molybdenum cofactor biosynthesis</keyword>
<dbReference type="InterPro" id="IPR036425">
    <property type="entry name" value="MoaB/Mog-like_dom_sf"/>
</dbReference>
<dbReference type="EC" id="2.10.1.1" evidence="7"/>
<dbReference type="Proteomes" id="UP000603200">
    <property type="component" value="Unassembled WGS sequence"/>
</dbReference>
<dbReference type="Pfam" id="PF03453">
    <property type="entry name" value="MoeA_N"/>
    <property type="match status" value="1"/>
</dbReference>
<comment type="cofactor">
    <cofactor evidence="7">
        <name>Mg(2+)</name>
        <dbReference type="ChEBI" id="CHEBI:18420"/>
    </cofactor>
</comment>
<keyword evidence="4 7" id="KW-0500">Molybdenum</keyword>
<dbReference type="PANTHER" id="PTHR10192:SF5">
    <property type="entry name" value="GEPHYRIN"/>
    <property type="match status" value="1"/>
</dbReference>
<evidence type="ECO:0000256" key="7">
    <source>
        <dbReference type="RuleBase" id="RU365090"/>
    </source>
</evidence>
<dbReference type="Gene3D" id="3.40.980.10">
    <property type="entry name" value="MoaB/Mog-like domain"/>
    <property type="match status" value="1"/>
</dbReference>
<dbReference type="InterPro" id="IPR036688">
    <property type="entry name" value="MoeA_C_domain_IV_sf"/>
</dbReference>
<protein>
    <recommendedName>
        <fullName evidence="7">Molybdopterin molybdenumtransferase</fullName>
        <ecNumber evidence="7">2.10.1.1</ecNumber>
    </recommendedName>
</protein>
<accession>A0ABQ4A690</accession>
<keyword evidence="7" id="KW-0479">Metal-binding</keyword>
<organism evidence="9 10">
    <name type="scientific">Winogradskya humida</name>
    <dbReference type="NCBI Taxonomy" id="113566"/>
    <lineage>
        <taxon>Bacteria</taxon>
        <taxon>Bacillati</taxon>
        <taxon>Actinomycetota</taxon>
        <taxon>Actinomycetes</taxon>
        <taxon>Micromonosporales</taxon>
        <taxon>Micromonosporaceae</taxon>
        <taxon>Winogradskya</taxon>
    </lineage>
</organism>
<dbReference type="SUPFAM" id="SSF53218">
    <property type="entry name" value="Molybdenum cofactor biosynthesis proteins"/>
    <property type="match status" value="1"/>
</dbReference>
<keyword evidence="7" id="KW-0808">Transferase</keyword>
<dbReference type="SUPFAM" id="SSF63882">
    <property type="entry name" value="MoeA N-terminal region -like"/>
    <property type="match status" value="1"/>
</dbReference>
<evidence type="ECO:0000256" key="3">
    <source>
        <dbReference type="ARBA" id="ARBA00010763"/>
    </source>
</evidence>
<reference evidence="9 10" key="1">
    <citation type="submission" date="2021-01" db="EMBL/GenBank/DDBJ databases">
        <title>Whole genome shotgun sequence of Actinoplanes humidus NBRC 14915.</title>
        <authorList>
            <person name="Komaki H."/>
            <person name="Tamura T."/>
        </authorList>
    </citation>
    <scope>NUCLEOTIDE SEQUENCE [LARGE SCALE GENOMIC DNA]</scope>
    <source>
        <strain evidence="9 10">NBRC 14915</strain>
    </source>
</reference>
<comment type="catalytic activity">
    <reaction evidence="6">
        <text>adenylyl-molybdopterin + molybdate = Mo-molybdopterin + AMP + H(+)</text>
        <dbReference type="Rhea" id="RHEA:35047"/>
        <dbReference type="ChEBI" id="CHEBI:15378"/>
        <dbReference type="ChEBI" id="CHEBI:36264"/>
        <dbReference type="ChEBI" id="CHEBI:62727"/>
        <dbReference type="ChEBI" id="CHEBI:71302"/>
        <dbReference type="ChEBI" id="CHEBI:456215"/>
        <dbReference type="EC" id="2.10.1.1"/>
    </reaction>
</comment>
<evidence type="ECO:0000256" key="4">
    <source>
        <dbReference type="ARBA" id="ARBA00022505"/>
    </source>
</evidence>
<dbReference type="InterPro" id="IPR005110">
    <property type="entry name" value="MoeA_linker/N"/>
</dbReference>
<dbReference type="SMART" id="SM00852">
    <property type="entry name" value="MoCF_biosynth"/>
    <property type="match status" value="1"/>
</dbReference>
<dbReference type="Gene3D" id="2.40.340.10">
    <property type="entry name" value="MoeA, C-terminal, domain IV"/>
    <property type="match status" value="1"/>
</dbReference>
<dbReference type="PROSITE" id="PS01079">
    <property type="entry name" value="MOCF_BIOSYNTHESIS_2"/>
    <property type="match status" value="1"/>
</dbReference>
<dbReference type="InterPro" id="IPR008284">
    <property type="entry name" value="MoCF_biosynth_CS"/>
</dbReference>
<dbReference type="Gene3D" id="3.90.105.10">
    <property type="entry name" value="Molybdopterin biosynthesis moea protein, domain 2"/>
    <property type="match status" value="1"/>
</dbReference>
<evidence type="ECO:0000259" key="8">
    <source>
        <dbReference type="SMART" id="SM00852"/>
    </source>
</evidence>
<comment type="similarity">
    <text evidence="3 7">Belongs to the MoeA family.</text>
</comment>
<comment type="caution">
    <text evidence="9">The sequence shown here is derived from an EMBL/GenBank/DDBJ whole genome shotgun (WGS) entry which is preliminary data.</text>
</comment>
<evidence type="ECO:0000313" key="10">
    <source>
        <dbReference type="Proteomes" id="UP000603200"/>
    </source>
</evidence>
<dbReference type="InterPro" id="IPR036135">
    <property type="entry name" value="MoeA_linker/N_sf"/>
</dbReference>